<protein>
    <submittedName>
        <fullName evidence="4">GNAT family N-acetyltransferase</fullName>
    </submittedName>
</protein>
<reference evidence="4 5" key="1">
    <citation type="submission" date="2023-10" db="EMBL/GenBank/DDBJ databases">
        <title>A new tool for lettuce pathogen research.</title>
        <authorList>
            <person name="Horton K.N."/>
            <person name="Cseke L.J."/>
            <person name="Badiwe M."/>
            <person name="Tesfaye D."/>
            <person name="Klein A."/>
            <person name="Su J."/>
            <person name="Potnis N."/>
            <person name="Gassmann W."/>
        </authorList>
    </citation>
    <scope>NUCLEOTIDE SEQUENCE [LARGE SCALE GENOMIC DNA]</scope>
    <source>
        <strain evidence="4 5">JSKH1901</strain>
    </source>
</reference>
<evidence type="ECO:0000256" key="2">
    <source>
        <dbReference type="ARBA" id="ARBA00023315"/>
    </source>
</evidence>
<dbReference type="CDD" id="cd04301">
    <property type="entry name" value="NAT_SF"/>
    <property type="match status" value="1"/>
</dbReference>
<proteinExistence type="predicted"/>
<dbReference type="InterPro" id="IPR016181">
    <property type="entry name" value="Acyl_CoA_acyltransferase"/>
</dbReference>
<evidence type="ECO:0000313" key="5">
    <source>
        <dbReference type="Proteomes" id="UP001187425"/>
    </source>
</evidence>
<gene>
    <name evidence="4" type="ORF">R4K57_18360</name>
</gene>
<dbReference type="Pfam" id="PF00583">
    <property type="entry name" value="Acetyltransf_1"/>
    <property type="match status" value="1"/>
</dbReference>
<dbReference type="RefSeq" id="WP_095575058.1">
    <property type="nucleotide sequence ID" value="NZ_CP060399.1"/>
</dbReference>
<dbReference type="EMBL" id="JAWMQI010000086">
    <property type="protein sequence ID" value="MDV7250330.1"/>
    <property type="molecule type" value="Genomic_DNA"/>
</dbReference>
<dbReference type="PANTHER" id="PTHR43877:SF2">
    <property type="entry name" value="AMINOALKYLPHOSPHONATE N-ACETYLTRANSFERASE-RELATED"/>
    <property type="match status" value="1"/>
</dbReference>
<dbReference type="Gene3D" id="3.40.630.30">
    <property type="match status" value="1"/>
</dbReference>
<dbReference type="InterPro" id="IPR050832">
    <property type="entry name" value="Bact_Acetyltransf"/>
</dbReference>
<evidence type="ECO:0000259" key="3">
    <source>
        <dbReference type="PROSITE" id="PS51186"/>
    </source>
</evidence>
<dbReference type="GeneID" id="55513980"/>
<evidence type="ECO:0000256" key="1">
    <source>
        <dbReference type="ARBA" id="ARBA00022679"/>
    </source>
</evidence>
<dbReference type="PANTHER" id="PTHR43877">
    <property type="entry name" value="AMINOALKYLPHOSPHONATE N-ACETYLTRANSFERASE-RELATED-RELATED"/>
    <property type="match status" value="1"/>
</dbReference>
<dbReference type="Proteomes" id="UP001187425">
    <property type="component" value="Unassembled WGS sequence"/>
</dbReference>
<dbReference type="PROSITE" id="PS51186">
    <property type="entry name" value="GNAT"/>
    <property type="match status" value="1"/>
</dbReference>
<evidence type="ECO:0000313" key="4">
    <source>
        <dbReference type="EMBL" id="MDV7250330.1"/>
    </source>
</evidence>
<comment type="caution">
    <text evidence="4">The sequence shown here is derived from an EMBL/GenBank/DDBJ whole genome shotgun (WGS) entry which is preliminary data.</text>
</comment>
<dbReference type="SUPFAM" id="SSF55729">
    <property type="entry name" value="Acyl-CoA N-acyltransferases (Nat)"/>
    <property type="match status" value="1"/>
</dbReference>
<keyword evidence="1" id="KW-0808">Transferase</keyword>
<dbReference type="AlphaFoldDB" id="A0AAW8ZUJ7"/>
<sequence>MGMSEQFLYTSVHDPRAQPLFEGLEREYSNRYHDVIRRIGGSARDELLRYPAEAFASPHGAFVLLLRDGQTIGGGAFMRHHDADTAEFKRIWTRDDLRRQGIARRVLEELEAQAIRQGYRRVYLTTGFRQPEAVHLYLTHGYAALYDQQADPETVLHLPFEKHLPVPLPVRALRPSSLSTQTP</sequence>
<keyword evidence="2" id="KW-0012">Acyltransferase</keyword>
<feature type="domain" description="N-acetyltransferase" evidence="3">
    <location>
        <begin position="19"/>
        <end position="165"/>
    </location>
</feature>
<organism evidence="4 5">
    <name type="scientific">Xanthomonas hortorum pv. vitians</name>
    <dbReference type="NCBI Taxonomy" id="83224"/>
    <lineage>
        <taxon>Bacteria</taxon>
        <taxon>Pseudomonadati</taxon>
        <taxon>Pseudomonadota</taxon>
        <taxon>Gammaproteobacteria</taxon>
        <taxon>Lysobacterales</taxon>
        <taxon>Lysobacteraceae</taxon>
        <taxon>Xanthomonas</taxon>
    </lineage>
</organism>
<dbReference type="InterPro" id="IPR000182">
    <property type="entry name" value="GNAT_dom"/>
</dbReference>
<name>A0AAW8ZUJ7_9XANT</name>
<dbReference type="GO" id="GO:0016747">
    <property type="term" value="F:acyltransferase activity, transferring groups other than amino-acyl groups"/>
    <property type="evidence" value="ECO:0007669"/>
    <property type="project" value="InterPro"/>
</dbReference>
<accession>A0AAW8ZUJ7</accession>